<proteinExistence type="inferred from homology"/>
<feature type="transmembrane region" description="Helical" evidence="20">
    <location>
        <begin position="263"/>
        <end position="286"/>
    </location>
</feature>
<evidence type="ECO:0000256" key="17">
    <source>
        <dbReference type="ARBA" id="ARBA00023136"/>
    </source>
</evidence>
<evidence type="ECO:0000313" key="23">
    <source>
        <dbReference type="Ensembl" id="ENSLOCP00000003827.1"/>
    </source>
</evidence>
<dbReference type="Ensembl" id="ENSLOCT00000003834.1">
    <property type="protein sequence ID" value="ENSLOCP00000003827.1"/>
    <property type="gene ID" value="ENSLOCG00000003240.1"/>
</dbReference>
<evidence type="ECO:0000313" key="24">
    <source>
        <dbReference type="Proteomes" id="UP000018468"/>
    </source>
</evidence>
<comment type="similarity">
    <text evidence="4">Belongs to the STEAP family.</text>
</comment>
<keyword evidence="7" id="KW-0285">Flavoprotein</keyword>
<reference evidence="24" key="1">
    <citation type="submission" date="2011-12" db="EMBL/GenBank/DDBJ databases">
        <title>The Draft Genome of Lepisosteus oculatus.</title>
        <authorList>
            <consortium name="The Broad Institute Genome Assembly &amp; Analysis Group"/>
            <consortium name="Computational R&amp;D Group"/>
            <consortium name="and Sequencing Platform"/>
            <person name="Di Palma F."/>
            <person name="Alfoldi J."/>
            <person name="Johnson J."/>
            <person name="Berlin A."/>
            <person name="Gnerre S."/>
            <person name="Jaffe D."/>
            <person name="MacCallum I."/>
            <person name="Young S."/>
            <person name="Walker B.J."/>
            <person name="Lander E.S."/>
            <person name="Lindblad-Toh K."/>
        </authorList>
    </citation>
    <scope>NUCLEOTIDE SEQUENCE [LARGE SCALE GENOMIC DNA]</scope>
</reference>
<reference evidence="23" key="2">
    <citation type="submission" date="2025-08" db="UniProtKB">
        <authorList>
            <consortium name="Ensembl"/>
        </authorList>
    </citation>
    <scope>IDENTIFICATION</scope>
</reference>
<protein>
    <submittedName>
        <fullName evidence="23">STEAP3 metalloreductase</fullName>
    </submittedName>
</protein>
<dbReference type="FunFam" id="3.40.50.720:FF:000051">
    <property type="entry name" value="STEAP2 metalloreductase"/>
    <property type="match status" value="1"/>
</dbReference>
<dbReference type="EMBL" id="AHAT01011552">
    <property type="status" value="NOT_ANNOTATED_CDS"/>
    <property type="molecule type" value="Genomic_DNA"/>
</dbReference>
<evidence type="ECO:0000256" key="10">
    <source>
        <dbReference type="ARBA" id="ARBA00022753"/>
    </source>
</evidence>
<comment type="catalytic activity">
    <reaction evidence="19">
        <text>2 Fe(2+) + NADP(+) + H(+) = 2 Fe(3+) + NADPH</text>
        <dbReference type="Rhea" id="RHEA:71767"/>
        <dbReference type="ChEBI" id="CHEBI:15378"/>
        <dbReference type="ChEBI" id="CHEBI:29033"/>
        <dbReference type="ChEBI" id="CHEBI:29034"/>
        <dbReference type="ChEBI" id="CHEBI:57783"/>
        <dbReference type="ChEBI" id="CHEBI:58349"/>
    </reaction>
    <physiologicalReaction direction="right-to-left" evidence="19">
        <dbReference type="Rhea" id="RHEA:71769"/>
    </physiologicalReaction>
</comment>
<evidence type="ECO:0000256" key="9">
    <source>
        <dbReference type="ARBA" id="ARBA00022723"/>
    </source>
</evidence>
<keyword evidence="12 20" id="KW-1133">Transmembrane helix</keyword>
<dbReference type="GO" id="GO:0010008">
    <property type="term" value="C:endosome membrane"/>
    <property type="evidence" value="ECO:0007669"/>
    <property type="project" value="UniProtKB-SubCell"/>
</dbReference>
<feature type="transmembrane region" description="Helical" evidence="20">
    <location>
        <begin position="404"/>
        <end position="421"/>
    </location>
</feature>
<dbReference type="HOGENOM" id="CLU_034618_1_1_1"/>
<evidence type="ECO:0000259" key="21">
    <source>
        <dbReference type="Pfam" id="PF01794"/>
    </source>
</evidence>
<keyword evidence="24" id="KW-1185">Reference proteome</keyword>
<comment type="cofactor">
    <cofactor evidence="1">
        <name>heme b</name>
        <dbReference type="ChEBI" id="CHEBI:60344"/>
    </cofactor>
</comment>
<dbReference type="InterPro" id="IPR028939">
    <property type="entry name" value="P5C_Rdtase_cat_N"/>
</dbReference>
<organism evidence="23 24">
    <name type="scientific">Lepisosteus oculatus</name>
    <name type="common">Spotted gar</name>
    <dbReference type="NCBI Taxonomy" id="7918"/>
    <lineage>
        <taxon>Eukaryota</taxon>
        <taxon>Metazoa</taxon>
        <taxon>Chordata</taxon>
        <taxon>Craniata</taxon>
        <taxon>Vertebrata</taxon>
        <taxon>Euteleostomi</taxon>
        <taxon>Actinopterygii</taxon>
        <taxon>Neopterygii</taxon>
        <taxon>Holostei</taxon>
        <taxon>Semionotiformes</taxon>
        <taxon>Lepisosteidae</taxon>
        <taxon>Lepisosteus</taxon>
    </lineage>
</organism>
<dbReference type="STRING" id="7918.ENSLOCP00000003827"/>
<dbReference type="GO" id="GO:0046872">
    <property type="term" value="F:metal ion binding"/>
    <property type="evidence" value="ECO:0007669"/>
    <property type="project" value="UniProtKB-KW"/>
</dbReference>
<dbReference type="GO" id="GO:0052851">
    <property type="term" value="F:ferric-chelate reductase (NADPH) activity"/>
    <property type="evidence" value="ECO:0000318"/>
    <property type="project" value="GO_Central"/>
</dbReference>
<dbReference type="Bgee" id="ENSLOCG00000003240">
    <property type="expression patterns" value="Expressed in liver and 13 other cell types or tissues"/>
</dbReference>
<feature type="transmembrane region" description="Helical" evidence="20">
    <location>
        <begin position="433"/>
        <end position="459"/>
    </location>
</feature>
<keyword evidence="10" id="KW-0967">Endosome</keyword>
<keyword evidence="6" id="KW-0410">Iron transport</keyword>
<evidence type="ECO:0000256" key="18">
    <source>
        <dbReference type="ARBA" id="ARBA00048958"/>
    </source>
</evidence>
<sequence>LSHDHCRALRMPRGEMTKPLLRNPLETEQALPEPGGLTVGILGSGDFSRSLALRLVSSGHRVVVGSRHPKRHAGLFPAAAEVTTQQDAAGRADVVFVAAFREHYATLCGLKEALAGKVLVDVSNNAELNLHQQSNAEHLAELFPECTVVKGFNVLSAWALQSGPKDGSKQVLLCGDSGEAKSTVAHLARAMGFIPVDMGSLPSAREIENIPLRLFPSWKSPVLCTLGLFSFFYAYNFVRGVIHPYVTKGQNSFYKIPVEMVNVSLPCVAYVMLSLVYLPGVLAAFLQLRHGTKYRRFPDWLDRWLQQRKQIGLLSFLCAALHAVYSLCLPMRRSARYRLLNEAFKQVKAGQESVWVEEEVWRMEIYLSFGILALAVLSLLAVASLPSVGNALNWREFSFIQSNLGYSALLIATLHTLAFGWRRAFDPDQYRFYLPPTFAVALALPCAVLLGKVCLLLPCASLQLTRIRRGWERGQQIRFRLPEDGAALEDVSNV</sequence>
<evidence type="ECO:0000256" key="15">
    <source>
        <dbReference type="ARBA" id="ARBA00023008"/>
    </source>
</evidence>
<evidence type="ECO:0000256" key="20">
    <source>
        <dbReference type="SAM" id="Phobius"/>
    </source>
</evidence>
<feature type="transmembrane region" description="Helical" evidence="20">
    <location>
        <begin position="222"/>
        <end position="243"/>
    </location>
</feature>
<dbReference type="GO" id="GO:0005886">
    <property type="term" value="C:plasma membrane"/>
    <property type="evidence" value="ECO:0000318"/>
    <property type="project" value="GO_Central"/>
</dbReference>
<evidence type="ECO:0000256" key="4">
    <source>
        <dbReference type="ARBA" id="ARBA00007729"/>
    </source>
</evidence>
<comment type="subcellular location">
    <subcellularLocation>
        <location evidence="3">Endosome membrane</location>
        <topology evidence="3">Multi-pass membrane protein</topology>
    </subcellularLocation>
</comment>
<dbReference type="PANTHER" id="PTHR14239">
    <property type="entry name" value="DUDULIN-RELATED"/>
    <property type="match status" value="1"/>
</dbReference>
<comment type="catalytic activity">
    <reaction evidence="18">
        <text>2 Cu(+) + NADP(+) + H(+) = 2 Cu(2+) + NADPH</text>
        <dbReference type="Rhea" id="RHEA:71771"/>
        <dbReference type="ChEBI" id="CHEBI:15378"/>
        <dbReference type="ChEBI" id="CHEBI:29036"/>
        <dbReference type="ChEBI" id="CHEBI:49552"/>
        <dbReference type="ChEBI" id="CHEBI:57783"/>
        <dbReference type="ChEBI" id="CHEBI:58349"/>
    </reaction>
    <physiologicalReaction direction="right-to-left" evidence="18">
        <dbReference type="Rhea" id="RHEA:71773"/>
    </physiologicalReaction>
</comment>
<feature type="domain" description="Pyrroline-5-carboxylate reductase catalytic N-terminal" evidence="22">
    <location>
        <begin position="38"/>
        <end position="125"/>
    </location>
</feature>
<keyword evidence="14" id="KW-0408">Iron</keyword>
<keyword evidence="13" id="KW-0560">Oxidoreductase</keyword>
<reference evidence="23" key="3">
    <citation type="submission" date="2025-09" db="UniProtKB">
        <authorList>
            <consortium name="Ensembl"/>
        </authorList>
    </citation>
    <scope>IDENTIFICATION</scope>
</reference>
<dbReference type="EMBL" id="AHAT01011553">
    <property type="status" value="NOT_ANNOTATED_CDS"/>
    <property type="molecule type" value="Genomic_DNA"/>
</dbReference>
<dbReference type="GO" id="GO:0005768">
    <property type="term" value="C:endosome"/>
    <property type="evidence" value="ECO:0000318"/>
    <property type="project" value="GO_Central"/>
</dbReference>
<dbReference type="InterPro" id="IPR013130">
    <property type="entry name" value="Fe3_Rdtase_TM_dom"/>
</dbReference>
<evidence type="ECO:0000256" key="14">
    <source>
        <dbReference type="ARBA" id="ARBA00023004"/>
    </source>
</evidence>
<dbReference type="Pfam" id="PF03807">
    <property type="entry name" value="F420_oxidored"/>
    <property type="match status" value="1"/>
</dbReference>
<evidence type="ECO:0000256" key="5">
    <source>
        <dbReference type="ARBA" id="ARBA00022448"/>
    </source>
</evidence>
<evidence type="ECO:0000256" key="1">
    <source>
        <dbReference type="ARBA" id="ARBA00001970"/>
    </source>
</evidence>
<evidence type="ECO:0000256" key="19">
    <source>
        <dbReference type="ARBA" id="ARBA00049387"/>
    </source>
</evidence>
<evidence type="ECO:0000256" key="7">
    <source>
        <dbReference type="ARBA" id="ARBA00022630"/>
    </source>
</evidence>
<evidence type="ECO:0000256" key="6">
    <source>
        <dbReference type="ARBA" id="ARBA00022496"/>
    </source>
</evidence>
<keyword evidence="8 20" id="KW-0812">Transmembrane</keyword>
<dbReference type="InterPro" id="IPR051267">
    <property type="entry name" value="STEAP_metalloreductase"/>
</dbReference>
<dbReference type="GO" id="GO:0006826">
    <property type="term" value="P:iron ion transport"/>
    <property type="evidence" value="ECO:0007669"/>
    <property type="project" value="UniProtKB-KW"/>
</dbReference>
<accession>W5M619</accession>
<dbReference type="GO" id="GO:0008823">
    <property type="term" value="F:cupric reductase (NADH) activity"/>
    <property type="evidence" value="ECO:0000318"/>
    <property type="project" value="GO_Central"/>
</dbReference>
<keyword evidence="17 20" id="KW-0472">Membrane</keyword>
<dbReference type="SUPFAM" id="SSF51735">
    <property type="entry name" value="NAD(P)-binding Rossmann-fold domains"/>
    <property type="match status" value="1"/>
</dbReference>
<dbReference type="InParanoid" id="W5M619"/>
<evidence type="ECO:0000256" key="16">
    <source>
        <dbReference type="ARBA" id="ARBA00023065"/>
    </source>
</evidence>
<feature type="transmembrane region" description="Helical" evidence="20">
    <location>
        <begin position="365"/>
        <end position="392"/>
    </location>
</feature>
<evidence type="ECO:0000256" key="11">
    <source>
        <dbReference type="ARBA" id="ARBA00022827"/>
    </source>
</evidence>
<dbReference type="Pfam" id="PF01794">
    <property type="entry name" value="Ferric_reduct"/>
    <property type="match status" value="1"/>
</dbReference>
<evidence type="ECO:0000256" key="12">
    <source>
        <dbReference type="ARBA" id="ARBA00022989"/>
    </source>
</evidence>
<dbReference type="GO" id="GO:0015677">
    <property type="term" value="P:copper ion import"/>
    <property type="evidence" value="ECO:0000318"/>
    <property type="project" value="GO_Central"/>
</dbReference>
<evidence type="ECO:0000256" key="3">
    <source>
        <dbReference type="ARBA" id="ARBA00004337"/>
    </source>
</evidence>
<dbReference type="OMA" id="WTLQMGP"/>
<dbReference type="GeneTree" id="ENSGT00390000008042"/>
<evidence type="ECO:0000259" key="22">
    <source>
        <dbReference type="Pfam" id="PF03807"/>
    </source>
</evidence>
<dbReference type="Gene3D" id="3.40.50.720">
    <property type="entry name" value="NAD(P)-binding Rossmann-like Domain"/>
    <property type="match status" value="1"/>
</dbReference>
<feature type="domain" description="Ferric oxidoreductase" evidence="21">
    <location>
        <begin position="267"/>
        <end position="410"/>
    </location>
</feature>
<keyword evidence="5" id="KW-0813">Transport</keyword>
<name>W5M619_LEPOC</name>
<keyword evidence="11" id="KW-0274">FAD</keyword>
<evidence type="ECO:0000256" key="2">
    <source>
        <dbReference type="ARBA" id="ARBA00001974"/>
    </source>
</evidence>
<dbReference type="AlphaFoldDB" id="W5M619"/>
<keyword evidence="15" id="KW-0186">Copper</keyword>
<keyword evidence="16" id="KW-0406">Ion transport</keyword>
<dbReference type="Proteomes" id="UP000018468">
    <property type="component" value="Linkage group LG12"/>
</dbReference>
<keyword evidence="9" id="KW-0479">Metal-binding</keyword>
<evidence type="ECO:0000256" key="13">
    <source>
        <dbReference type="ARBA" id="ARBA00023002"/>
    </source>
</evidence>
<evidence type="ECO:0000256" key="8">
    <source>
        <dbReference type="ARBA" id="ARBA00022692"/>
    </source>
</evidence>
<dbReference type="InterPro" id="IPR036291">
    <property type="entry name" value="NAD(P)-bd_dom_sf"/>
</dbReference>
<comment type="cofactor">
    <cofactor evidence="2">
        <name>FAD</name>
        <dbReference type="ChEBI" id="CHEBI:57692"/>
    </cofactor>
</comment>
<feature type="transmembrane region" description="Helical" evidence="20">
    <location>
        <begin position="311"/>
        <end position="332"/>
    </location>
</feature>
<dbReference type="eggNOG" id="ENOG502QRP3">
    <property type="taxonomic scope" value="Eukaryota"/>
</dbReference>
<dbReference type="PANTHER" id="PTHR14239:SF8">
    <property type="entry name" value="METALLOREDUCTASE STEAP3"/>
    <property type="match status" value="1"/>
</dbReference>